<gene>
    <name evidence="5" type="ORF">KDY119_00757</name>
</gene>
<evidence type="ECO:0000256" key="1">
    <source>
        <dbReference type="ARBA" id="ARBA00008857"/>
    </source>
</evidence>
<dbReference type="Gene3D" id="1.10.150.130">
    <property type="match status" value="1"/>
</dbReference>
<dbReference type="Pfam" id="PF00589">
    <property type="entry name" value="Phage_integrase"/>
    <property type="match status" value="1"/>
</dbReference>
<dbReference type="RefSeq" id="WP_036953381.1">
    <property type="nucleotide sequence ID" value="NZ_BAABIH010000001.1"/>
</dbReference>
<name>A0A5P9Q762_9MICO</name>
<proteinExistence type="inferred from homology"/>
<evidence type="ECO:0000313" key="6">
    <source>
        <dbReference type="Proteomes" id="UP000326702"/>
    </source>
</evidence>
<dbReference type="InterPro" id="IPR011010">
    <property type="entry name" value="DNA_brk_join_enz"/>
</dbReference>
<dbReference type="SUPFAM" id="SSF56349">
    <property type="entry name" value="DNA breaking-rejoining enzymes"/>
    <property type="match status" value="1"/>
</dbReference>
<dbReference type="InterPro" id="IPR010998">
    <property type="entry name" value="Integrase_recombinase_N"/>
</dbReference>
<dbReference type="KEGG" id="lxl:KDY119_00757"/>
<dbReference type="GO" id="GO:0006310">
    <property type="term" value="P:DNA recombination"/>
    <property type="evidence" value="ECO:0007669"/>
    <property type="project" value="UniProtKB-KW"/>
</dbReference>
<evidence type="ECO:0000256" key="3">
    <source>
        <dbReference type="ARBA" id="ARBA00023172"/>
    </source>
</evidence>
<protein>
    <submittedName>
        <fullName evidence="5">Tn554 family transposase A</fullName>
    </submittedName>
</protein>
<comment type="similarity">
    <text evidence="1">Belongs to the 'phage' integrase family.</text>
</comment>
<dbReference type="InterPro" id="IPR058717">
    <property type="entry name" value="Phage_L5_Integrase_N"/>
</dbReference>
<dbReference type="PANTHER" id="PTHR30349">
    <property type="entry name" value="PHAGE INTEGRASE-RELATED"/>
    <property type="match status" value="1"/>
</dbReference>
<reference evidence="5 6" key="1">
    <citation type="submission" date="2019-10" db="EMBL/GenBank/DDBJ databases">
        <title>Genome sequence of Luteimicrobium xylanilyticum HY-24.</title>
        <authorList>
            <person name="Kim D.Y."/>
            <person name="Park H.-Y."/>
        </authorList>
    </citation>
    <scope>NUCLEOTIDE SEQUENCE [LARGE SCALE GENOMIC DNA]</scope>
    <source>
        <strain evidence="5 6">HY-24</strain>
    </source>
</reference>
<feature type="domain" description="Tyr recombinase" evidence="4">
    <location>
        <begin position="165"/>
        <end position="356"/>
    </location>
</feature>
<keyword evidence="2" id="KW-0238">DNA-binding</keyword>
<dbReference type="OrthoDB" id="1822491at2"/>
<dbReference type="Pfam" id="PF26003">
    <property type="entry name" value="Integrase_N_phage"/>
    <property type="match status" value="1"/>
</dbReference>
<dbReference type="CDD" id="cd01189">
    <property type="entry name" value="INT_ICEBs1_C_like"/>
    <property type="match status" value="1"/>
</dbReference>
<dbReference type="Gene3D" id="1.10.443.10">
    <property type="entry name" value="Intergrase catalytic core"/>
    <property type="match status" value="1"/>
</dbReference>
<dbReference type="GO" id="GO:0015074">
    <property type="term" value="P:DNA integration"/>
    <property type="evidence" value="ECO:0007669"/>
    <property type="project" value="InterPro"/>
</dbReference>
<dbReference type="InterPro" id="IPR002104">
    <property type="entry name" value="Integrase_catalytic"/>
</dbReference>
<dbReference type="GO" id="GO:0003677">
    <property type="term" value="F:DNA binding"/>
    <property type="evidence" value="ECO:0007669"/>
    <property type="project" value="UniProtKB-KW"/>
</dbReference>
<evidence type="ECO:0000256" key="2">
    <source>
        <dbReference type="ARBA" id="ARBA00023125"/>
    </source>
</evidence>
<organism evidence="5 6">
    <name type="scientific">Luteimicrobium xylanilyticum</name>
    <dbReference type="NCBI Taxonomy" id="1133546"/>
    <lineage>
        <taxon>Bacteria</taxon>
        <taxon>Bacillati</taxon>
        <taxon>Actinomycetota</taxon>
        <taxon>Actinomycetes</taxon>
        <taxon>Micrococcales</taxon>
        <taxon>Luteimicrobium</taxon>
    </lineage>
</organism>
<evidence type="ECO:0000313" key="5">
    <source>
        <dbReference type="EMBL" id="QFU97263.1"/>
    </source>
</evidence>
<dbReference type="InterPro" id="IPR050090">
    <property type="entry name" value="Tyrosine_recombinase_XerCD"/>
</dbReference>
<keyword evidence="6" id="KW-1185">Reference proteome</keyword>
<dbReference type="Proteomes" id="UP000326702">
    <property type="component" value="Chromosome"/>
</dbReference>
<dbReference type="AlphaFoldDB" id="A0A5P9Q762"/>
<dbReference type="InterPro" id="IPR013762">
    <property type="entry name" value="Integrase-like_cat_sf"/>
</dbReference>
<keyword evidence="3" id="KW-0233">DNA recombination</keyword>
<dbReference type="EMBL" id="CP045529">
    <property type="protein sequence ID" value="QFU97263.1"/>
    <property type="molecule type" value="Genomic_DNA"/>
</dbReference>
<sequence length="375" mass="41611">MASIRKRPDGVWRARYRDDAGKEHAKHFPRKIDAQRWLDTVTASMVVGRYVDPRAGKVTFEQWWKAWSARQVWAPGTLAAAQQAADSVTFAAVRMSALRPSHVEAWVKAMSEPVKDGRKKGLEPTTIRTRVTYVRAALRAAVKDRVMASDPSKDVALPRVRRSDARMTIPTAEQVAAALGSAEPWFAPVIAVCAFAGLRIGEAAGLQLEDVNFLGRTITVARQIQGENDSTVRVVPPKYGSERVVYVPEELTTMLARYLEEFGTRGDEQRLFSSTSGTAWQRNSAGNQWRRVRRAVALEQFTLHDLRHFYASGLIAAGCDVVTVQRALGHSMPSITLNTYSHLWPTAEDRTRTAAADLMRSVLAVPADSVRTQEA</sequence>
<evidence type="ECO:0000259" key="4">
    <source>
        <dbReference type="PROSITE" id="PS51898"/>
    </source>
</evidence>
<dbReference type="PROSITE" id="PS51898">
    <property type="entry name" value="TYR_RECOMBINASE"/>
    <property type="match status" value="1"/>
</dbReference>
<dbReference type="PANTHER" id="PTHR30349:SF64">
    <property type="entry name" value="PROPHAGE INTEGRASE INTD-RELATED"/>
    <property type="match status" value="1"/>
</dbReference>
<accession>A0A5P9Q762</accession>